<dbReference type="AlphaFoldDB" id="T1KY17"/>
<reference evidence="4" key="1">
    <citation type="submission" date="2011-08" db="EMBL/GenBank/DDBJ databases">
        <authorList>
            <person name="Rombauts S."/>
        </authorList>
    </citation>
    <scope>NUCLEOTIDE SEQUENCE</scope>
    <source>
        <strain evidence="4">London</strain>
    </source>
</reference>
<dbReference type="eggNOG" id="KOG4611">
    <property type="taxonomic scope" value="Eukaryota"/>
</dbReference>
<gene>
    <name evidence="3" type="primary">107368278</name>
</gene>
<keyword evidence="2" id="KW-1133">Transmembrane helix</keyword>
<dbReference type="Proteomes" id="UP000015104">
    <property type="component" value="Unassembled WGS sequence"/>
</dbReference>
<sequence>MAAIKSKTKRPSMPLVCNYTNQFGPQMKLSIKIMLFVLLSSLSSYHCKQSTMPYISIEDCSSDEYFDIITLDCKKCDYDNDRSTNTIGAARNNSAYGKMKSYSGFECTCRLGFYKLYQDKGFQCLLCPSGTVTSIDGLHCSLCSSNHPFQPSSKQCVPCPSNSIIDERFIANSSEEPRMERYCKPCPDGSKPVANDSSQCIPCHASMKNCSCPKDHYTLYGGLCLPNGNLITEKVDLYKVTYENGEQVNSAFFMENLQSSIYQCQYQGNRSACQLLANLCTFLNYNLYETSSFGGFIGINSVKSKANACTEFLKLSKLPSVPFLIYGDNGVNELKKANVISKMFKIDSRLELIAARYNVHGTLVDYSPLKLGELQLCQSEPDSLDSGFYFGTNYYQKCEIDLRTLWDTKASSISSILLYDLYLLDDDQEPNTVYPIPVIVTNLMENGEAVNKGDDEQKRRLVRRFYLAEALIGIELKKDGISDTPLESSKSSEAFKGSSKLSEGSSDYMRYAQSITINIAISKTDGSGSIYTPWIKITYGTVTKEDYINGIKVPIEFCINYSADQSKNARDLSICQGVFCGFAVLIALFRAWAWTKRQGKQAVDPVTISEFLLISISFLADAFFLVCLGFSIHSFIIYKQQSVIHGLLPSTSFESTIRIYLYIAFALKCVKILHDLIILSHTNIFLIDWERPRVITVTKRSRPEETERKTVNDDGILSANKKASASISSAGAGTRKSSASGNASSIGLTEKISQDKLHFAHCPAVSIWRTYFVANEWIKLCTYRRIKTSLHLFLVLLFLIGFGLENLATSDTQNNLKRDSGQRFVPESQTCRLAIGSLVFFLLGLAQLGWHRMFQERMYKNKLDEFVDLCSVSNVSLFCLLYQRFGFYIHGRSPNGRADVNMKEMHELLKREEDDLCSKRGLLPNTDQQTFEMLLPTSINDQCNRIRALLTTYSQGAERMQGVGGHLFKVDLEKVVPTYVMLTKFLSGYIEHAFKDADYTVKDKSNVESILAFELAEPGERGFLYNDNGHSFDQLLFCGNEFKLFTFEFMLFIFIDLITHNFVAAATFTFLIIEIIKSIYIVAYKRNIVKKALIDERFLM</sequence>
<evidence type="ECO:0008006" key="5">
    <source>
        <dbReference type="Google" id="ProtNLM"/>
    </source>
</evidence>
<organism evidence="3 4">
    <name type="scientific">Tetranychus urticae</name>
    <name type="common">Two-spotted spider mite</name>
    <dbReference type="NCBI Taxonomy" id="32264"/>
    <lineage>
        <taxon>Eukaryota</taxon>
        <taxon>Metazoa</taxon>
        <taxon>Ecdysozoa</taxon>
        <taxon>Arthropoda</taxon>
        <taxon>Chelicerata</taxon>
        <taxon>Arachnida</taxon>
        <taxon>Acari</taxon>
        <taxon>Acariformes</taxon>
        <taxon>Trombidiformes</taxon>
        <taxon>Prostigmata</taxon>
        <taxon>Eleutherengona</taxon>
        <taxon>Raphignathae</taxon>
        <taxon>Tetranychoidea</taxon>
        <taxon>Tetranychidae</taxon>
        <taxon>Tetranychus</taxon>
    </lineage>
</organism>
<keyword evidence="4" id="KW-1185">Reference proteome</keyword>
<feature type="region of interest" description="Disordered" evidence="1">
    <location>
        <begin position="483"/>
        <end position="502"/>
    </location>
</feature>
<evidence type="ECO:0000313" key="3">
    <source>
        <dbReference type="EnsemblMetazoa" id="tetur26g02140.1"/>
    </source>
</evidence>
<dbReference type="HOGENOM" id="CLU_010935_0_0_1"/>
<name>T1KY17_TETUR</name>
<proteinExistence type="predicted"/>
<keyword evidence="2" id="KW-0472">Membrane</keyword>
<evidence type="ECO:0000256" key="1">
    <source>
        <dbReference type="SAM" id="MobiDB-lite"/>
    </source>
</evidence>
<dbReference type="SUPFAM" id="SSF57184">
    <property type="entry name" value="Growth factor receptor domain"/>
    <property type="match status" value="1"/>
</dbReference>
<dbReference type="PANTHER" id="PTHR21274">
    <property type="entry name" value="MECKELIN"/>
    <property type="match status" value="1"/>
</dbReference>
<feature type="transmembrane region" description="Helical" evidence="2">
    <location>
        <begin position="1049"/>
        <end position="1076"/>
    </location>
</feature>
<accession>T1KY17</accession>
<reference evidence="3" key="2">
    <citation type="submission" date="2015-06" db="UniProtKB">
        <authorList>
            <consortium name="EnsemblMetazoa"/>
        </authorList>
    </citation>
    <scope>IDENTIFICATION</scope>
</reference>
<dbReference type="OrthoDB" id="419138at2759"/>
<protein>
    <recommendedName>
        <fullName evidence="5">Meckelin</fullName>
    </recommendedName>
</protein>
<feature type="compositionally biased region" description="Low complexity" evidence="1">
    <location>
        <begin position="488"/>
        <end position="500"/>
    </location>
</feature>
<feature type="transmembrane region" description="Helical" evidence="2">
    <location>
        <begin position="833"/>
        <end position="854"/>
    </location>
</feature>
<dbReference type="EMBL" id="CAEY01000698">
    <property type="status" value="NOT_ANNOTATED_CDS"/>
    <property type="molecule type" value="Genomic_DNA"/>
</dbReference>
<dbReference type="PANTHER" id="PTHR21274:SF0">
    <property type="entry name" value="MECKELIN"/>
    <property type="match status" value="1"/>
</dbReference>
<evidence type="ECO:0000256" key="2">
    <source>
        <dbReference type="SAM" id="Phobius"/>
    </source>
</evidence>
<dbReference type="OMA" id="YITENKG"/>
<dbReference type="GO" id="GO:0060271">
    <property type="term" value="P:cilium assembly"/>
    <property type="evidence" value="ECO:0007669"/>
    <property type="project" value="InterPro"/>
</dbReference>
<dbReference type="STRING" id="32264.T1KY17"/>
<feature type="transmembrane region" description="Helical" evidence="2">
    <location>
        <begin position="789"/>
        <end position="808"/>
    </location>
</feature>
<dbReference type="Pfam" id="PF09773">
    <property type="entry name" value="Meckelin"/>
    <property type="match status" value="1"/>
</dbReference>
<evidence type="ECO:0000313" key="4">
    <source>
        <dbReference type="Proteomes" id="UP000015104"/>
    </source>
</evidence>
<dbReference type="EnsemblMetazoa" id="tetur26g02140.1">
    <property type="protein sequence ID" value="tetur26g02140.1"/>
    <property type="gene ID" value="tetur26g02140"/>
</dbReference>
<feature type="transmembrane region" description="Helical" evidence="2">
    <location>
        <begin position="612"/>
        <end position="638"/>
    </location>
</feature>
<dbReference type="InterPro" id="IPR009030">
    <property type="entry name" value="Growth_fac_rcpt_cys_sf"/>
</dbReference>
<keyword evidence="2" id="KW-0812">Transmembrane</keyword>
<dbReference type="GO" id="GO:0036038">
    <property type="term" value="C:MKS complex"/>
    <property type="evidence" value="ECO:0007669"/>
    <property type="project" value="InterPro"/>
</dbReference>
<dbReference type="KEGG" id="tut:107368278"/>
<dbReference type="InterPro" id="IPR019170">
    <property type="entry name" value="Meckelin"/>
</dbReference>
<feature type="transmembrane region" description="Helical" evidence="2">
    <location>
        <begin position="572"/>
        <end position="592"/>
    </location>
</feature>